<name>A0ABY9U2P7_9GAMM</name>
<organism evidence="9 10">
    <name type="scientific">Thalassotalea psychrophila</name>
    <dbReference type="NCBI Taxonomy" id="3065647"/>
    <lineage>
        <taxon>Bacteria</taxon>
        <taxon>Pseudomonadati</taxon>
        <taxon>Pseudomonadota</taxon>
        <taxon>Gammaproteobacteria</taxon>
        <taxon>Alteromonadales</taxon>
        <taxon>Colwelliaceae</taxon>
        <taxon>Thalassotalea</taxon>
    </lineage>
</organism>
<dbReference type="InterPro" id="IPR000209">
    <property type="entry name" value="Peptidase_S8/S53_dom"/>
</dbReference>
<keyword evidence="2" id="KW-0645">Protease</keyword>
<dbReference type="Gene3D" id="2.60.40.60">
    <property type="entry name" value="Cadherins"/>
    <property type="match status" value="1"/>
</dbReference>
<dbReference type="InterPro" id="IPR050131">
    <property type="entry name" value="Peptidase_S8_subtilisin-like"/>
</dbReference>
<dbReference type="Gene3D" id="2.60.40.10">
    <property type="entry name" value="Immunoglobulins"/>
    <property type="match status" value="1"/>
</dbReference>
<feature type="signal peptide" evidence="6">
    <location>
        <begin position="1"/>
        <end position="22"/>
    </location>
</feature>
<dbReference type="EMBL" id="CP134145">
    <property type="protein sequence ID" value="WNC73940.1"/>
    <property type="molecule type" value="Genomic_DNA"/>
</dbReference>
<dbReference type="Proteomes" id="UP001258994">
    <property type="component" value="Chromosome"/>
</dbReference>
<dbReference type="PANTHER" id="PTHR43806">
    <property type="entry name" value="PEPTIDASE S8"/>
    <property type="match status" value="1"/>
</dbReference>
<evidence type="ECO:0000256" key="4">
    <source>
        <dbReference type="ARBA" id="ARBA00022801"/>
    </source>
</evidence>
<dbReference type="Pfam" id="PF00082">
    <property type="entry name" value="Peptidase_S8"/>
    <property type="match status" value="1"/>
</dbReference>
<keyword evidence="10" id="KW-1185">Reference proteome</keyword>
<evidence type="ECO:0000256" key="1">
    <source>
        <dbReference type="ARBA" id="ARBA00011073"/>
    </source>
</evidence>
<comment type="similarity">
    <text evidence="1">Belongs to the peptidase S8 family.</text>
</comment>
<dbReference type="RefSeq" id="WP_348393050.1">
    <property type="nucleotide sequence ID" value="NZ_CP134145.1"/>
</dbReference>
<keyword evidence="3 6" id="KW-0732">Signal</keyword>
<dbReference type="PANTHER" id="PTHR43806:SF11">
    <property type="entry name" value="CEREVISIN-RELATED"/>
    <property type="match status" value="1"/>
</dbReference>
<feature type="chain" id="PRO_5046566626" evidence="6">
    <location>
        <begin position="23"/>
        <end position="1422"/>
    </location>
</feature>
<dbReference type="InterPro" id="IPR010435">
    <property type="entry name" value="C5a/SBT2-like_Fn3"/>
</dbReference>
<evidence type="ECO:0000259" key="7">
    <source>
        <dbReference type="Pfam" id="PF00082"/>
    </source>
</evidence>
<evidence type="ECO:0000256" key="6">
    <source>
        <dbReference type="SAM" id="SignalP"/>
    </source>
</evidence>
<evidence type="ECO:0000256" key="3">
    <source>
        <dbReference type="ARBA" id="ARBA00022729"/>
    </source>
</evidence>
<dbReference type="InterPro" id="IPR036852">
    <property type="entry name" value="Peptidase_S8/S53_dom_sf"/>
</dbReference>
<feature type="domain" description="C5a peptidase/Subtilisin-like protease SBT2-like Fn3-like" evidence="8">
    <location>
        <begin position="521"/>
        <end position="630"/>
    </location>
</feature>
<dbReference type="InterPro" id="IPR013783">
    <property type="entry name" value="Ig-like_fold"/>
</dbReference>
<reference evidence="10" key="1">
    <citation type="submission" date="2023-09" db="EMBL/GenBank/DDBJ databases">
        <authorList>
            <person name="Li S."/>
            <person name="Li X."/>
            <person name="Zhang C."/>
            <person name="Zhao Z."/>
        </authorList>
    </citation>
    <scope>NUCLEOTIDE SEQUENCE [LARGE SCALE GENOMIC DNA]</scope>
    <source>
        <strain evidence="10">SQ149</strain>
    </source>
</reference>
<evidence type="ECO:0000313" key="9">
    <source>
        <dbReference type="EMBL" id="WNC73940.1"/>
    </source>
</evidence>
<proteinExistence type="inferred from homology"/>
<dbReference type="CDD" id="cd11304">
    <property type="entry name" value="Cadherin_repeat"/>
    <property type="match status" value="1"/>
</dbReference>
<evidence type="ECO:0000259" key="8">
    <source>
        <dbReference type="Pfam" id="PF06280"/>
    </source>
</evidence>
<feature type="domain" description="Peptidase S8/S53" evidence="7">
    <location>
        <begin position="165"/>
        <end position="468"/>
    </location>
</feature>
<dbReference type="Gene3D" id="2.60.40.1710">
    <property type="entry name" value="Subtilisin-like superfamily"/>
    <property type="match status" value="1"/>
</dbReference>
<dbReference type="Gene3D" id="3.40.50.200">
    <property type="entry name" value="Peptidase S8/S53 domain"/>
    <property type="match status" value="1"/>
</dbReference>
<sequence>MIFKSSAVAILVSTLLSNSANATINGGQLDNANTDGASSYLANTEQEVGVYTITLAHAGAIDSKYAEYGSGRSTVINEITKKQSQLIARIQAEEPTAIVTRQLRIVASMLTIQMSKATAEKARQFADVVSVTKDDNAILVDANTLAAKESPYRYLKVNDAEGDPVVALVGQGVDYTHAQLGGSGKQADYVTAYYDRDAVSDLFPNSTVIGGFDFSSSRGGFDYNPIEFYADIEMEFDGVQYGYKAGVGTISASMILNAAPSAKILSYKIHGVNNSASGLLRESKESLYAALEMVMDPNLDGDMSDAADILLLDVNPMGWLGYWDENHYGGSLDIKILRSVAAAGTLVVTPAGDNGQFDTYYSVAPRGMVPEGISVGFVDKDVDNVGEYIINKNSPIGPNRGQSNIKPEVVALSSDAYGAIINSGNYSDKVEPNNLYGAARVAGVAANLMKRYPHLNAHEIKAMITNTGEYDVANAWGIAQLGGGRLNPVAATGTPVLMYDKATLQPTINLGQVAVQGEAGFTKELVIKNVSDKEETYYLSNVINDAKNIEDSYRPNNAAISVVMPSHVTIPANSEITVGVTFNIDGSKLSPISIQKSADYSLESWDLYALDGYIQFTHERSKTKNIQMPWLAMPNQTSPFSVDMETYVFDTFYKKETYDRIGVDERLPPFRSDWKNATYFDITQSYNQVDIKNESSVAQDLYAMPTIYYSASKPADKVNSGGNIIKAVSGGVYPQEQCSVSNKQLSVAVTMFEPMQVPVSKYMDRIGEKLLVLKLYNQQALLAADNVYPQEDSIVNSQLRYKTPVELSKVKNEQQRITELSVSFDSIDEGEDGLRDGIDDTLKPITLETFYLDYKYAFDLDARQKRIKTSSLPTIVSPSGDTVIMNICLEELYHGPHISYDIEPIESDFTINEQTFNENIGFQFITDRQSLPTIGDNLLIHNFKYGGLLEQELDTALDEEIIEDICEEEDYSEDFIEIHDSNGNCIREFTENQPIVSLPVYFNLSGTSFTNFCEVKTLSPLRYTCTITHPRFVEDITFTSPVGAPWPGGEGPTTANLMCNLPKESTYATCYPDNLKGEHSQTDYIKMIELADVLKAPIKQTTFGEGNYSLLTGSVIKIAHSDDSKDAEELIWQDKLTVAPGEKATVAQLVQEECGGQLVDLGLDNCIGKSSVFSPASGYFRFLDWNSPLPTIKDNQSFTISEAAQNGDFVGQVQFAGDRLQQSKNSRMRLMSSDVGAPFQMDEFGVITVRDASILNYEAKTQYQIKIQAYMYYLNGDITTVNIGLSNANDNAPQQVSGLPVISAKVGSEIENVSLAPHFTDLDGGKVNFISADLPDGISISQAGTLSGTPNVAGEFFSTLLVSDDIHTYQASLELNITGENSQAEEEANESSSSGGSISFTFILLMILASQRRLAQRLQKSA</sequence>
<dbReference type="SUPFAM" id="SSF52743">
    <property type="entry name" value="Subtilisin-like"/>
    <property type="match status" value="1"/>
</dbReference>
<keyword evidence="5" id="KW-0720">Serine protease</keyword>
<evidence type="ECO:0000256" key="2">
    <source>
        <dbReference type="ARBA" id="ARBA00022670"/>
    </source>
</evidence>
<protein>
    <submittedName>
        <fullName evidence="9">Fn3-like domain-containing protein</fullName>
    </submittedName>
</protein>
<gene>
    <name evidence="9" type="ORF">RGQ13_08105</name>
</gene>
<accession>A0ABY9U2P7</accession>
<evidence type="ECO:0000256" key="5">
    <source>
        <dbReference type="ARBA" id="ARBA00022825"/>
    </source>
</evidence>
<evidence type="ECO:0000313" key="10">
    <source>
        <dbReference type="Proteomes" id="UP001258994"/>
    </source>
</evidence>
<dbReference type="Pfam" id="PF06280">
    <property type="entry name" value="fn3_5"/>
    <property type="match status" value="1"/>
</dbReference>
<keyword evidence="4" id="KW-0378">Hydrolase</keyword>